<dbReference type="SMART" id="SM00355">
    <property type="entry name" value="ZnF_C2H2"/>
    <property type="match status" value="1"/>
</dbReference>
<comment type="subcellular location">
    <subcellularLocation>
        <location evidence="1">Nucleus</location>
    </subcellularLocation>
</comment>
<dbReference type="Gene3D" id="3.30.160.60">
    <property type="entry name" value="Classic Zinc Finger"/>
    <property type="match status" value="2"/>
</dbReference>
<organism evidence="9 10">
    <name type="scientific">Struthidea cinerea</name>
    <dbReference type="NCBI Taxonomy" id="181839"/>
    <lineage>
        <taxon>Eukaryota</taxon>
        <taxon>Metazoa</taxon>
        <taxon>Chordata</taxon>
        <taxon>Craniata</taxon>
        <taxon>Vertebrata</taxon>
        <taxon>Euteleostomi</taxon>
        <taxon>Archelosauria</taxon>
        <taxon>Archosauria</taxon>
        <taxon>Dinosauria</taxon>
        <taxon>Saurischia</taxon>
        <taxon>Theropoda</taxon>
        <taxon>Coelurosauria</taxon>
        <taxon>Aves</taxon>
        <taxon>Neognathae</taxon>
        <taxon>Neoaves</taxon>
        <taxon>Telluraves</taxon>
        <taxon>Australaves</taxon>
        <taxon>Passeriformes</taxon>
        <taxon>Corvoidea</taxon>
        <taxon>Corcoracidae</taxon>
        <taxon>Struthidea</taxon>
    </lineage>
</organism>
<keyword evidence="3" id="KW-0677">Repeat</keyword>
<keyword evidence="4 7" id="KW-0863">Zinc-finger</keyword>
<keyword evidence="10" id="KW-1185">Reference proteome</keyword>
<reference evidence="9 10" key="1">
    <citation type="submission" date="2019-09" db="EMBL/GenBank/DDBJ databases">
        <title>Bird 10,000 Genomes (B10K) Project - Family phase.</title>
        <authorList>
            <person name="Zhang G."/>
        </authorList>
    </citation>
    <scope>NUCLEOTIDE SEQUENCE [LARGE SCALE GENOMIC DNA]</scope>
    <source>
        <strain evidence="9">B10K-DU-029-33</strain>
        <tissue evidence="9">Heart</tissue>
    </source>
</reference>
<dbReference type="EMBL" id="VZTI01006980">
    <property type="protein sequence ID" value="NXB69155.1"/>
    <property type="molecule type" value="Genomic_DNA"/>
</dbReference>
<dbReference type="InterPro" id="IPR036236">
    <property type="entry name" value="Znf_C2H2_sf"/>
</dbReference>
<keyword evidence="2" id="KW-0479">Metal-binding</keyword>
<dbReference type="PANTHER" id="PTHR23226:SF416">
    <property type="entry name" value="FI01424P"/>
    <property type="match status" value="1"/>
</dbReference>
<evidence type="ECO:0000256" key="3">
    <source>
        <dbReference type="ARBA" id="ARBA00022737"/>
    </source>
</evidence>
<protein>
    <submittedName>
        <fullName evidence="9">ZN528 protein</fullName>
    </submittedName>
</protein>
<evidence type="ECO:0000256" key="2">
    <source>
        <dbReference type="ARBA" id="ARBA00022723"/>
    </source>
</evidence>
<evidence type="ECO:0000256" key="1">
    <source>
        <dbReference type="ARBA" id="ARBA00004123"/>
    </source>
</evidence>
<dbReference type="PROSITE" id="PS50157">
    <property type="entry name" value="ZINC_FINGER_C2H2_2"/>
    <property type="match status" value="1"/>
</dbReference>
<dbReference type="GO" id="GO:0008270">
    <property type="term" value="F:zinc ion binding"/>
    <property type="evidence" value="ECO:0007669"/>
    <property type="project" value="UniProtKB-KW"/>
</dbReference>
<comment type="caution">
    <text evidence="9">The sequence shown here is derived from an EMBL/GenBank/DDBJ whole genome shotgun (WGS) entry which is preliminary data.</text>
</comment>
<name>A0A7K8FZP7_9CORV</name>
<dbReference type="PANTHER" id="PTHR23226">
    <property type="entry name" value="ZINC FINGER AND SCAN DOMAIN-CONTAINING"/>
    <property type="match status" value="1"/>
</dbReference>
<dbReference type="InterPro" id="IPR013087">
    <property type="entry name" value="Znf_C2H2_type"/>
</dbReference>
<feature type="non-terminal residue" evidence="9">
    <location>
        <position position="1"/>
    </location>
</feature>
<evidence type="ECO:0000313" key="9">
    <source>
        <dbReference type="EMBL" id="NXB69155.1"/>
    </source>
</evidence>
<evidence type="ECO:0000256" key="7">
    <source>
        <dbReference type="PROSITE-ProRule" id="PRU00042"/>
    </source>
</evidence>
<dbReference type="AlphaFoldDB" id="A0A7K8FZP7"/>
<feature type="non-terminal residue" evidence="9">
    <location>
        <position position="55"/>
    </location>
</feature>
<dbReference type="PROSITE" id="PS00028">
    <property type="entry name" value="ZINC_FINGER_C2H2_1"/>
    <property type="match status" value="1"/>
</dbReference>
<feature type="domain" description="C2H2-type" evidence="8">
    <location>
        <begin position="20"/>
        <end position="47"/>
    </location>
</feature>
<dbReference type="FunFam" id="3.30.160.60:FF:002343">
    <property type="entry name" value="Zinc finger protein 33A"/>
    <property type="match status" value="1"/>
</dbReference>
<dbReference type="GO" id="GO:0000978">
    <property type="term" value="F:RNA polymerase II cis-regulatory region sequence-specific DNA binding"/>
    <property type="evidence" value="ECO:0007669"/>
    <property type="project" value="TreeGrafter"/>
</dbReference>
<dbReference type="Proteomes" id="UP000548317">
    <property type="component" value="Unassembled WGS sequence"/>
</dbReference>
<gene>
    <name evidence="9" type="primary">Znf528</name>
    <name evidence="9" type="ORF">STRCIN_R07298</name>
</gene>
<evidence type="ECO:0000256" key="4">
    <source>
        <dbReference type="ARBA" id="ARBA00022771"/>
    </source>
</evidence>
<dbReference type="SUPFAM" id="SSF57667">
    <property type="entry name" value="beta-beta-alpha zinc fingers"/>
    <property type="match status" value="1"/>
</dbReference>
<sequence length="55" mass="6292">FSRSSSLTCHQEMHARGGPYECPECGKVFQWISYLIIHQQTHTGERPFCCTDCGK</sequence>
<evidence type="ECO:0000313" key="10">
    <source>
        <dbReference type="Proteomes" id="UP000548317"/>
    </source>
</evidence>
<accession>A0A7K8FZP7</accession>
<dbReference type="GO" id="GO:0000981">
    <property type="term" value="F:DNA-binding transcription factor activity, RNA polymerase II-specific"/>
    <property type="evidence" value="ECO:0007669"/>
    <property type="project" value="TreeGrafter"/>
</dbReference>
<evidence type="ECO:0000256" key="6">
    <source>
        <dbReference type="ARBA" id="ARBA00023242"/>
    </source>
</evidence>
<dbReference type="GO" id="GO:0005634">
    <property type="term" value="C:nucleus"/>
    <property type="evidence" value="ECO:0007669"/>
    <property type="project" value="UniProtKB-SubCell"/>
</dbReference>
<evidence type="ECO:0000256" key="5">
    <source>
        <dbReference type="ARBA" id="ARBA00022833"/>
    </source>
</evidence>
<keyword evidence="5" id="KW-0862">Zinc</keyword>
<proteinExistence type="predicted"/>
<keyword evidence="6" id="KW-0539">Nucleus</keyword>
<evidence type="ECO:0000259" key="8">
    <source>
        <dbReference type="PROSITE" id="PS50157"/>
    </source>
</evidence>